<feature type="domain" description="MEKHLA" evidence="1">
    <location>
        <begin position="13"/>
        <end position="153"/>
    </location>
</feature>
<dbReference type="AlphaFoldDB" id="A0A831RHW1"/>
<evidence type="ECO:0000259" key="1">
    <source>
        <dbReference type="Pfam" id="PF08670"/>
    </source>
</evidence>
<dbReference type="Pfam" id="PF08670">
    <property type="entry name" value="MEKHLA"/>
    <property type="match status" value="1"/>
</dbReference>
<dbReference type="InterPro" id="IPR013978">
    <property type="entry name" value="MEKHLA"/>
</dbReference>
<sequence length="162" mass="17800">MKPPSPDNGFLADHVARLLDSYRHWTGQALLPPHPDPAVTAERLYHAPFVVVSHGTGDDPCFDYGNALALELFELDWAGFTRLPSRRSAATAEQAQRAELLARVSANGFIDDYSGIRISASGRRFLIEGAVVWNLLDRDGRISGQAATFSRWTPLGQPSKRA</sequence>
<reference evidence="2" key="1">
    <citation type="journal article" date="2020" name="mSystems">
        <title>Genome- and Community-Level Interaction Insights into Carbon Utilization and Element Cycling Functions of Hydrothermarchaeota in Hydrothermal Sediment.</title>
        <authorList>
            <person name="Zhou Z."/>
            <person name="Liu Y."/>
            <person name="Xu W."/>
            <person name="Pan J."/>
            <person name="Luo Z.H."/>
            <person name="Li M."/>
        </authorList>
    </citation>
    <scope>NUCLEOTIDE SEQUENCE [LARGE SCALE GENOMIC DNA]</scope>
    <source>
        <strain evidence="2">HyVt-443</strain>
    </source>
</reference>
<organism evidence="2">
    <name type="scientific">Sedimenticola thiotaurini</name>
    <dbReference type="NCBI Taxonomy" id="1543721"/>
    <lineage>
        <taxon>Bacteria</taxon>
        <taxon>Pseudomonadati</taxon>
        <taxon>Pseudomonadota</taxon>
        <taxon>Gammaproteobacteria</taxon>
        <taxon>Chromatiales</taxon>
        <taxon>Sedimenticolaceae</taxon>
        <taxon>Sedimenticola</taxon>
    </lineage>
</organism>
<protein>
    <submittedName>
        <fullName evidence="2">MEKHLA domain-containing protein</fullName>
    </submittedName>
</protein>
<comment type="caution">
    <text evidence="2">The sequence shown here is derived from an EMBL/GenBank/DDBJ whole genome shotgun (WGS) entry which is preliminary data.</text>
</comment>
<name>A0A831RHW1_9GAMM</name>
<accession>A0A831RHW1</accession>
<gene>
    <name evidence="2" type="ORF">ENI96_00285</name>
</gene>
<dbReference type="Proteomes" id="UP000886251">
    <property type="component" value="Unassembled WGS sequence"/>
</dbReference>
<proteinExistence type="predicted"/>
<dbReference type="EMBL" id="DRKP01000006">
    <property type="protein sequence ID" value="HEB94853.1"/>
    <property type="molecule type" value="Genomic_DNA"/>
</dbReference>
<evidence type="ECO:0000313" key="2">
    <source>
        <dbReference type="EMBL" id="HEB94853.1"/>
    </source>
</evidence>